<reference evidence="7 9" key="8">
    <citation type="submission" date="2019-03" db="EMBL/GenBank/DDBJ databases">
        <title>Multidrug-Resistant Klebsiella pneumoniae Clinical Bloodstream Isolates in Shanghai, China.</title>
        <authorList>
            <person name="Wang S."/>
        </authorList>
    </citation>
    <scope>NUCLEOTIDE SEQUENCE [LARGE SCALE GENOMIC DNA]</scope>
    <source>
        <strain evidence="7 9">RJ1071</strain>
    </source>
</reference>
<name>A0A0A8JBI5_KLEPN</name>
<reference evidence="4" key="5">
    <citation type="submission" date="2018-07" db="EMBL/GenBank/DDBJ databases">
        <authorList>
            <person name="Martins R.C."/>
            <person name="Perdigao-Neto L.V."/>
            <person name="Costa S.F."/>
            <person name="Levin A.S.S."/>
        </authorList>
    </citation>
    <scope>NUCLEOTIDE SEQUENCE</scope>
    <source>
        <strain evidence="4">BC_5001</strain>
    </source>
</reference>
<dbReference type="EMBL" id="UIXM01000030">
    <property type="protein sequence ID" value="SVS29505.1"/>
    <property type="molecule type" value="Genomic_DNA"/>
</dbReference>
<reference evidence="2" key="2">
    <citation type="journal article" date="2014" name="Antimicrob. Agents Chemother.">
        <title>Identification of capsular types in carbapenem-resistant Klebsiella pneumoniae strains by wzc sequencing and implications in capsule depolymerase treatment.</title>
        <authorList>
            <person name="Pan Y.-J."/>
            <person name="Lin T.-L."/>
            <person name="Lin Y.-T."/>
            <person name="Su P.-A."/>
            <person name="Chen C.-T."/>
            <person name="Hsieh P.-F."/>
            <person name="Hsu C.-R."/>
            <person name="Chen C.-C."/>
            <person name="Hsieh Y.-C."/>
            <person name="Wang J.-T."/>
        </authorList>
    </citation>
    <scope>NUCLEOTIDE SEQUENCE</scope>
    <source>
        <strain evidence="2">NCTC 8172</strain>
    </source>
</reference>
<dbReference type="Proteomes" id="UP000259497">
    <property type="component" value="Unassembled WGS sequence"/>
</dbReference>
<evidence type="ECO:0000313" key="9">
    <source>
        <dbReference type="Proteomes" id="UP000294951"/>
    </source>
</evidence>
<sequence length="318" mass="37022">MVIFRIIRKLIVYGTGRKEGTKLYDGYVQLNGQEANDYISKIIASQKPVMVAKFGTIELNALVSHLCNKQESYSLKDYVDYFRGEKPTLWWKIKIDSLCSNAGFFPNDSSLLENFYQVYHQAIKNIDVLGSYIYNEKYFAQDLVNSVKVDLDGYYAPFLYNRPWTKKLEGRKVLVIHPFIDEIKRQYANREKIWSDTDVLPNFELLTYKPIVSMLDKKTEFKNWFEALEKMQSDIKKIDFDVAIIGCGAYGLPLASFVKNLGKQSIHLAGWTQVLFGIKGKRWDDLPQISKFYNDHWIRPGQNTKVEGFTKIENGCYW</sequence>
<evidence type="ECO:0000313" key="1">
    <source>
        <dbReference type="EMBL" id="AKJ75294.1"/>
    </source>
</evidence>
<reference evidence="1" key="3">
    <citation type="journal article" date="2015" name="Genome Biol. Evol.">
        <title>Extensive Capsule Locus Variation and Large-Scale Genomic Recombination within the Klebsiella pneumoniae Clonal Group 258.</title>
        <authorList>
            <person name="Wyres K.L."/>
            <person name="Gorrie C."/>
            <person name="Edwards D.J."/>
            <person name="Wertheim H.F."/>
            <person name="Hsu L.Y."/>
            <person name="Van Kinh N."/>
            <person name="Zadoks R."/>
            <person name="Baker S."/>
            <person name="Holt K.E."/>
        </authorList>
    </citation>
    <scope>NUCLEOTIDE SEQUENCE</scope>
    <source>
        <strain evidence="1">DM23092/04</strain>
    </source>
</reference>
<reference evidence="4" key="6">
    <citation type="submission" date="2018-08" db="EMBL/GenBank/DDBJ databases">
        <title>Klebsiella pneumoniae genome sequencing and assembly.</title>
        <authorList>
            <person name="Martins R.C.R."/>
            <person name="Perdigao-Neto L.V."/>
            <person name="Costa S.F."/>
            <person name="Levin A.S.S."/>
        </authorList>
    </citation>
    <scope>NUCLEOTIDE SEQUENCE</scope>
    <source>
        <strain evidence="4">BC_5001</strain>
    </source>
</reference>
<organism evidence="2">
    <name type="scientific">Klebsiella pneumoniae</name>
    <dbReference type="NCBI Taxonomy" id="573"/>
    <lineage>
        <taxon>Bacteria</taxon>
        <taxon>Pseudomonadati</taxon>
        <taxon>Pseudomonadota</taxon>
        <taxon>Gammaproteobacteria</taxon>
        <taxon>Enterobacterales</taxon>
        <taxon>Enterobacteriaceae</taxon>
        <taxon>Klebsiella/Raoultella group</taxon>
        <taxon>Klebsiella</taxon>
        <taxon>Klebsiella pneumoniae complex</taxon>
    </lineage>
</organism>
<dbReference type="EMBL" id="QOHW01000077">
    <property type="protein sequence ID" value="RBZ15134.1"/>
    <property type="molecule type" value="Genomic_DNA"/>
</dbReference>
<dbReference type="AlphaFoldDB" id="A0A0A8JBI5"/>
<dbReference type="Proteomes" id="UP000532829">
    <property type="component" value="Chromosome"/>
</dbReference>
<reference evidence="6 8" key="7">
    <citation type="submission" date="2018-08" db="EMBL/GenBank/DDBJ databases">
        <authorList>
            <consortium name="Pathogen Informatics"/>
        </authorList>
    </citation>
    <scope>NUCLEOTIDE SEQUENCE [LARGE SCALE GENOMIC DNA]</scope>
    <source>
        <strain evidence="6 8">EuSCAPE_GR114</strain>
    </source>
</reference>
<dbReference type="EMBL" id="AB897511">
    <property type="protein sequence ID" value="BAQ02762.1"/>
    <property type="molecule type" value="Genomic_DNA"/>
</dbReference>
<reference evidence="3 10" key="9">
    <citation type="submission" date="2020-12" db="EMBL/GenBank/DDBJ databases">
        <title>The complete genome of Klebsiella pneumoniae strain 090374.</title>
        <authorList>
            <person name="Wei L."/>
            <person name="Wen H."/>
            <person name="Liu L."/>
            <person name="Feng Y."/>
            <person name="Zong Z."/>
        </authorList>
    </citation>
    <scope>NUCLEOTIDE SEQUENCE [LARGE SCALE GENOMIC DNA]</scope>
    <source>
        <strain evidence="3 10">WCHKP090374</strain>
    </source>
</reference>
<dbReference type="EMBL" id="QRCF01000017">
    <property type="protein sequence ID" value="RDT90020.1"/>
    <property type="molecule type" value="Genomic_DNA"/>
</dbReference>
<evidence type="ECO:0000313" key="3">
    <source>
        <dbReference type="EMBL" id="QQL32190.1"/>
    </source>
</evidence>
<reference evidence="2" key="1">
    <citation type="submission" date="2013-12" db="EMBL/GenBank/DDBJ databases">
        <authorList>
            <person name="Pan Y."/>
        </authorList>
    </citation>
    <scope>NUCLEOTIDE SEQUENCE</scope>
    <source>
        <strain evidence="2">NCTC 8172</strain>
    </source>
</reference>
<dbReference type="EMBL" id="SMTN01000046">
    <property type="protein sequence ID" value="TDJ92766.1"/>
    <property type="molecule type" value="Genomic_DNA"/>
</dbReference>
<evidence type="ECO:0000313" key="10">
    <source>
        <dbReference type="Proteomes" id="UP000532829"/>
    </source>
</evidence>
<dbReference type="RefSeq" id="WP_052285805.1">
    <property type="nucleotide sequence ID" value="NZ_BFCX01000074.1"/>
</dbReference>
<dbReference type="PATRIC" id="fig|573.1921.peg.3532"/>
<proteinExistence type="predicted"/>
<evidence type="ECO:0000313" key="4">
    <source>
        <dbReference type="EMBL" id="RBZ15134.1"/>
    </source>
</evidence>
<evidence type="ECO:0000313" key="5">
    <source>
        <dbReference type="EMBL" id="RDT90020.1"/>
    </source>
</evidence>
<evidence type="ECO:0000313" key="6">
    <source>
        <dbReference type="EMBL" id="SVS29505.1"/>
    </source>
</evidence>
<protein>
    <submittedName>
        <fullName evidence="2">Uncharacterized protein</fullName>
    </submittedName>
</protein>
<evidence type="ECO:0000313" key="8">
    <source>
        <dbReference type="Proteomes" id="UP000259497"/>
    </source>
</evidence>
<dbReference type="Proteomes" id="UP000294951">
    <property type="component" value="Unassembled WGS sequence"/>
</dbReference>
<accession>A0A0A8JBI5</accession>
<evidence type="ECO:0000313" key="7">
    <source>
        <dbReference type="EMBL" id="TDJ92766.1"/>
    </source>
</evidence>
<dbReference type="Proteomes" id="UP000253559">
    <property type="component" value="Unassembled WGS sequence"/>
</dbReference>
<evidence type="ECO:0000313" key="2">
    <source>
        <dbReference type="EMBL" id="BAQ02762.1"/>
    </source>
</evidence>
<reference evidence="5" key="4">
    <citation type="submission" date="2018-07" db="EMBL/GenBank/DDBJ databases">
        <title>Draft genome sequence of Klebsiella pneumoniae K293.</title>
        <authorList>
            <person name="He F."/>
        </authorList>
    </citation>
    <scope>NUCLEOTIDE SEQUENCE</scope>
    <source>
        <strain evidence="5">K293</strain>
    </source>
</reference>
<dbReference type="EMBL" id="KR007672">
    <property type="protein sequence ID" value="AKJ75294.1"/>
    <property type="molecule type" value="Genomic_DNA"/>
</dbReference>
<gene>
    <name evidence="4" type="ORF">DM078_29860</name>
    <name evidence="1" type="ORF">DM23092/04_00009</name>
    <name evidence="5" type="ORF">DW286_16605</name>
    <name evidence="7" type="ORF">E1814_25415</name>
    <name evidence="3" type="ORF">H3G96_018845</name>
    <name evidence="6" type="ORF">SAMEA3649733_05262</name>
</gene>
<dbReference type="EMBL" id="CP066534">
    <property type="protein sequence ID" value="QQL32190.1"/>
    <property type="molecule type" value="Genomic_DNA"/>
</dbReference>
<dbReference type="Proteomes" id="UP000254657">
    <property type="component" value="Unassembled WGS sequence"/>
</dbReference>